<evidence type="ECO:0000313" key="2">
    <source>
        <dbReference type="Proteomes" id="UP000775547"/>
    </source>
</evidence>
<gene>
    <name evidence="1" type="ORF">DXG03_009063</name>
</gene>
<reference evidence="1" key="1">
    <citation type="submission" date="2020-07" db="EMBL/GenBank/DDBJ databases">
        <authorList>
            <person name="Nieuwenhuis M."/>
            <person name="Van De Peppel L.J.J."/>
        </authorList>
    </citation>
    <scope>NUCLEOTIDE SEQUENCE</scope>
    <source>
        <strain evidence="1">AP01</strain>
        <tissue evidence="1">Mycelium</tissue>
    </source>
</reference>
<reference evidence="1" key="2">
    <citation type="submission" date="2021-10" db="EMBL/GenBank/DDBJ databases">
        <title>Phylogenomics reveals ancestral predisposition of the termite-cultivated fungus Termitomyces towards a domesticated lifestyle.</title>
        <authorList>
            <person name="Auxier B."/>
            <person name="Grum-Grzhimaylo A."/>
            <person name="Cardenas M.E."/>
            <person name="Lodge J.D."/>
            <person name="Laessoe T."/>
            <person name="Pedersen O."/>
            <person name="Smith M.E."/>
            <person name="Kuyper T.W."/>
            <person name="Franco-Molano E.A."/>
            <person name="Baroni T.J."/>
            <person name="Aanen D.K."/>
        </authorList>
    </citation>
    <scope>NUCLEOTIDE SEQUENCE</scope>
    <source>
        <strain evidence="1">AP01</strain>
        <tissue evidence="1">Mycelium</tissue>
    </source>
</reference>
<name>A0A9P7FY04_9AGAR</name>
<dbReference type="OrthoDB" id="5987198at2759"/>
<protein>
    <submittedName>
        <fullName evidence="1">Uncharacterized protein</fullName>
    </submittedName>
</protein>
<feature type="non-terminal residue" evidence="1">
    <location>
        <position position="78"/>
    </location>
</feature>
<dbReference type="EMBL" id="JABCKV010000816">
    <property type="protein sequence ID" value="KAG5640359.1"/>
    <property type="molecule type" value="Genomic_DNA"/>
</dbReference>
<organism evidence="1 2">
    <name type="scientific">Asterophora parasitica</name>
    <dbReference type="NCBI Taxonomy" id="117018"/>
    <lineage>
        <taxon>Eukaryota</taxon>
        <taxon>Fungi</taxon>
        <taxon>Dikarya</taxon>
        <taxon>Basidiomycota</taxon>
        <taxon>Agaricomycotina</taxon>
        <taxon>Agaricomycetes</taxon>
        <taxon>Agaricomycetidae</taxon>
        <taxon>Agaricales</taxon>
        <taxon>Tricholomatineae</taxon>
        <taxon>Lyophyllaceae</taxon>
        <taxon>Asterophora</taxon>
    </lineage>
</organism>
<keyword evidence="2" id="KW-1185">Reference proteome</keyword>
<sequence>MGGRSAFEEISKINPYINVEKFMGLKYEEFWVDRYRYMLSEWYQLRPRFDPDWIPSWNKAKETLLDLSDYEDSMQLTL</sequence>
<dbReference type="AlphaFoldDB" id="A0A9P7FY04"/>
<evidence type="ECO:0000313" key="1">
    <source>
        <dbReference type="EMBL" id="KAG5640359.1"/>
    </source>
</evidence>
<comment type="caution">
    <text evidence="1">The sequence shown here is derived from an EMBL/GenBank/DDBJ whole genome shotgun (WGS) entry which is preliminary data.</text>
</comment>
<accession>A0A9P7FY04</accession>
<proteinExistence type="predicted"/>
<dbReference type="Proteomes" id="UP000775547">
    <property type="component" value="Unassembled WGS sequence"/>
</dbReference>